<dbReference type="GO" id="GO:0071555">
    <property type="term" value="P:cell wall organization"/>
    <property type="evidence" value="ECO:0007669"/>
    <property type="project" value="UniProtKB-KW"/>
</dbReference>
<dbReference type="GO" id="GO:0050380">
    <property type="term" value="F:undecaprenyl-diphosphatase activity"/>
    <property type="evidence" value="ECO:0007669"/>
    <property type="project" value="UniProtKB-UniRule"/>
</dbReference>
<reference evidence="18 19" key="1">
    <citation type="submission" date="2020-02" db="EMBL/GenBank/DDBJ databases">
        <authorList>
            <person name="Zheng R.K."/>
            <person name="Sun C.M."/>
        </authorList>
    </citation>
    <scope>NUCLEOTIDE SEQUENCE [LARGE SCALE GENOMIC DNA]</scope>
    <source>
        <strain evidence="19">rifampicinis</strain>
    </source>
</reference>
<dbReference type="GO" id="GO:0009252">
    <property type="term" value="P:peptidoglycan biosynthetic process"/>
    <property type="evidence" value="ECO:0007669"/>
    <property type="project" value="UniProtKB-KW"/>
</dbReference>
<keyword evidence="9 17" id="KW-0573">Peptidoglycan synthesis</keyword>
<evidence type="ECO:0000256" key="11">
    <source>
        <dbReference type="ARBA" id="ARBA00023136"/>
    </source>
</evidence>
<evidence type="ECO:0000256" key="7">
    <source>
        <dbReference type="ARBA" id="ARBA00022801"/>
    </source>
</evidence>
<evidence type="ECO:0000313" key="19">
    <source>
        <dbReference type="Proteomes" id="UP000594468"/>
    </source>
</evidence>
<evidence type="ECO:0000256" key="3">
    <source>
        <dbReference type="ARBA" id="ARBA00012374"/>
    </source>
</evidence>
<feature type="transmembrane region" description="Helical" evidence="17">
    <location>
        <begin position="208"/>
        <end position="226"/>
    </location>
</feature>
<feature type="transmembrane region" description="Helical" evidence="17">
    <location>
        <begin position="271"/>
        <end position="291"/>
    </location>
</feature>
<comment type="subcellular location">
    <subcellularLocation>
        <location evidence="1 17">Cell membrane</location>
        <topology evidence="1 17">Multi-pass membrane protein</topology>
    </subcellularLocation>
</comment>
<organism evidence="18 19">
    <name type="scientific">Phototrophicus methaneseepsis</name>
    <dbReference type="NCBI Taxonomy" id="2710758"/>
    <lineage>
        <taxon>Bacteria</taxon>
        <taxon>Bacillati</taxon>
        <taxon>Chloroflexota</taxon>
        <taxon>Candidatus Thermofontia</taxon>
        <taxon>Phototrophicales</taxon>
        <taxon>Phototrophicaceae</taxon>
        <taxon>Phototrophicus</taxon>
    </lineage>
</organism>
<dbReference type="PANTHER" id="PTHR30622:SF3">
    <property type="entry name" value="UNDECAPRENYL-DIPHOSPHATASE"/>
    <property type="match status" value="1"/>
</dbReference>
<keyword evidence="7 17" id="KW-0378">Hydrolase</keyword>
<dbReference type="GO" id="GO:0046677">
    <property type="term" value="P:response to antibiotic"/>
    <property type="evidence" value="ECO:0007669"/>
    <property type="project" value="UniProtKB-UniRule"/>
</dbReference>
<keyword evidence="13 17" id="KW-0961">Cell wall biogenesis/degradation</keyword>
<comment type="catalytic activity">
    <reaction evidence="16 17">
        <text>di-trans,octa-cis-undecaprenyl diphosphate + H2O = di-trans,octa-cis-undecaprenyl phosphate + phosphate + H(+)</text>
        <dbReference type="Rhea" id="RHEA:28094"/>
        <dbReference type="ChEBI" id="CHEBI:15377"/>
        <dbReference type="ChEBI" id="CHEBI:15378"/>
        <dbReference type="ChEBI" id="CHEBI:43474"/>
        <dbReference type="ChEBI" id="CHEBI:58405"/>
        <dbReference type="ChEBI" id="CHEBI:60392"/>
        <dbReference type="EC" id="3.6.1.27"/>
    </reaction>
</comment>
<dbReference type="GO" id="GO:0008360">
    <property type="term" value="P:regulation of cell shape"/>
    <property type="evidence" value="ECO:0007669"/>
    <property type="project" value="UniProtKB-KW"/>
</dbReference>
<evidence type="ECO:0000313" key="18">
    <source>
        <dbReference type="EMBL" id="QPC81640.1"/>
    </source>
</evidence>
<feature type="transmembrane region" description="Helical" evidence="17">
    <location>
        <begin position="112"/>
        <end position="131"/>
    </location>
</feature>
<feature type="transmembrane region" description="Helical" evidence="17">
    <location>
        <begin position="238"/>
        <end position="259"/>
    </location>
</feature>
<gene>
    <name evidence="17" type="primary">uppP</name>
    <name evidence="18" type="ORF">G4Y79_18375</name>
</gene>
<dbReference type="GO" id="GO:0005886">
    <property type="term" value="C:plasma membrane"/>
    <property type="evidence" value="ECO:0007669"/>
    <property type="project" value="UniProtKB-SubCell"/>
</dbReference>
<comment type="function">
    <text evidence="17">Catalyzes the dephosphorylation of undecaprenyl diphosphate (UPP). Confers resistance to bacitracin.</text>
</comment>
<dbReference type="EMBL" id="CP062983">
    <property type="protein sequence ID" value="QPC81640.1"/>
    <property type="molecule type" value="Genomic_DNA"/>
</dbReference>
<evidence type="ECO:0000256" key="16">
    <source>
        <dbReference type="ARBA" id="ARBA00047594"/>
    </source>
</evidence>
<proteinExistence type="inferred from homology"/>
<keyword evidence="5 17" id="KW-1003">Cell membrane</keyword>
<dbReference type="RefSeq" id="WP_195169711.1">
    <property type="nucleotide sequence ID" value="NZ_CP062983.1"/>
</dbReference>
<dbReference type="InterPro" id="IPR003824">
    <property type="entry name" value="UppP"/>
</dbReference>
<evidence type="ECO:0000256" key="4">
    <source>
        <dbReference type="ARBA" id="ARBA00021581"/>
    </source>
</evidence>
<evidence type="ECO:0000256" key="9">
    <source>
        <dbReference type="ARBA" id="ARBA00022984"/>
    </source>
</evidence>
<evidence type="ECO:0000256" key="8">
    <source>
        <dbReference type="ARBA" id="ARBA00022960"/>
    </source>
</evidence>
<dbReference type="Pfam" id="PF02673">
    <property type="entry name" value="BacA"/>
    <property type="match status" value="1"/>
</dbReference>
<keyword evidence="6 17" id="KW-0812">Transmembrane</keyword>
<accession>A0A7S8E774</accession>
<name>A0A7S8E774_9CHLR</name>
<feature type="transmembrane region" description="Helical" evidence="17">
    <location>
        <begin position="43"/>
        <end position="61"/>
    </location>
</feature>
<comment type="miscellaneous">
    <text evidence="17">Bacitracin is thought to be involved in the inhibition of peptidoglycan synthesis by sequestering undecaprenyl diphosphate, thereby reducing the pool of lipid carrier available.</text>
</comment>
<dbReference type="HAMAP" id="MF_01006">
    <property type="entry name" value="Undec_diphosphatase"/>
    <property type="match status" value="1"/>
</dbReference>
<protein>
    <recommendedName>
        <fullName evidence="4 17">Undecaprenyl-diphosphatase</fullName>
        <ecNumber evidence="3 17">3.6.1.27</ecNumber>
    </recommendedName>
    <alternativeName>
        <fullName evidence="15 17">Bacitracin resistance protein</fullName>
    </alternativeName>
    <alternativeName>
        <fullName evidence="14 17">Undecaprenyl pyrophosphate phosphatase</fullName>
    </alternativeName>
</protein>
<evidence type="ECO:0000256" key="12">
    <source>
        <dbReference type="ARBA" id="ARBA00023251"/>
    </source>
</evidence>
<keyword evidence="19" id="KW-1185">Reference proteome</keyword>
<evidence type="ECO:0000256" key="17">
    <source>
        <dbReference type="HAMAP-Rule" id="MF_01006"/>
    </source>
</evidence>
<evidence type="ECO:0000256" key="13">
    <source>
        <dbReference type="ARBA" id="ARBA00023316"/>
    </source>
</evidence>
<evidence type="ECO:0000256" key="14">
    <source>
        <dbReference type="ARBA" id="ARBA00032707"/>
    </source>
</evidence>
<dbReference type="PANTHER" id="PTHR30622">
    <property type="entry name" value="UNDECAPRENYL-DIPHOSPHATASE"/>
    <property type="match status" value="1"/>
</dbReference>
<dbReference type="AlphaFoldDB" id="A0A7S8E774"/>
<evidence type="ECO:0000256" key="15">
    <source>
        <dbReference type="ARBA" id="ARBA00032932"/>
    </source>
</evidence>
<keyword evidence="12 17" id="KW-0046">Antibiotic resistance</keyword>
<keyword evidence="10 17" id="KW-1133">Transmembrane helix</keyword>
<sequence>MEEWIKVVILGIVEGLTEFLPVSSTGHLIVVGNFLQLRESLNGVFEIFIQIGAVVAVIVYYWPDLWRQARTITRDSSVQQLWLGIFVAFVPAAVIGLLFDDMIEELLFRPEVVALALIVGGIMFIVIEQWIMPRQVAKRAVAGASSEGTVAGDTAAERTDDLKSVTLRQSLMIGLWQLLALIPGMSRSGMSIIGGMLSGLSREVATQFSFYLALPTLGAATIYTLLRSLDEISGNDLGLLILGAVISGIVAGASIAWLLRYVARNNFIPFGIYRILVGIVILVLVAMNSGVQ</sequence>
<keyword evidence="8 17" id="KW-0133">Cell shape</keyword>
<comment type="similarity">
    <text evidence="2 17">Belongs to the UppP family.</text>
</comment>
<feature type="transmembrane region" description="Helical" evidence="17">
    <location>
        <begin position="81"/>
        <end position="100"/>
    </location>
</feature>
<evidence type="ECO:0000256" key="1">
    <source>
        <dbReference type="ARBA" id="ARBA00004651"/>
    </source>
</evidence>
<evidence type="ECO:0000256" key="10">
    <source>
        <dbReference type="ARBA" id="ARBA00022989"/>
    </source>
</evidence>
<dbReference type="KEGG" id="pmet:G4Y79_18375"/>
<dbReference type="Proteomes" id="UP000594468">
    <property type="component" value="Chromosome"/>
</dbReference>
<dbReference type="NCBIfam" id="NF001389">
    <property type="entry name" value="PRK00281.1-2"/>
    <property type="match status" value="1"/>
</dbReference>
<dbReference type="EC" id="3.6.1.27" evidence="3 17"/>
<evidence type="ECO:0000256" key="5">
    <source>
        <dbReference type="ARBA" id="ARBA00022475"/>
    </source>
</evidence>
<keyword evidence="11 17" id="KW-0472">Membrane</keyword>
<evidence type="ECO:0000256" key="6">
    <source>
        <dbReference type="ARBA" id="ARBA00022692"/>
    </source>
</evidence>
<evidence type="ECO:0000256" key="2">
    <source>
        <dbReference type="ARBA" id="ARBA00010621"/>
    </source>
</evidence>